<reference evidence="6 7" key="1">
    <citation type="submission" date="2020-05" db="EMBL/GenBank/DDBJ databases">
        <title>Complete genome of Clostridium estertheticum subspecies estertheticum, isolated from Vacuum packed lamb meat from New Zealand imported to Switzerland.</title>
        <authorList>
            <person name="Wambui J."/>
            <person name="Stevens M.J.A."/>
            <person name="Stephan R."/>
        </authorList>
    </citation>
    <scope>NUCLEOTIDE SEQUENCE [LARGE SCALE GENOMIC DNA]</scope>
    <source>
        <strain evidence="6 7">CEST001</strain>
    </source>
</reference>
<dbReference type="InterPro" id="IPR050271">
    <property type="entry name" value="UDP-glycosyltransferase"/>
</dbReference>
<organism evidence="6 7">
    <name type="scientific">Clostridium estertheticum</name>
    <dbReference type="NCBI Taxonomy" id="238834"/>
    <lineage>
        <taxon>Bacteria</taxon>
        <taxon>Bacillati</taxon>
        <taxon>Bacillota</taxon>
        <taxon>Clostridia</taxon>
        <taxon>Eubacteriales</taxon>
        <taxon>Clostridiaceae</taxon>
        <taxon>Clostridium</taxon>
    </lineage>
</organism>
<accession>A0A7Y3WU27</accession>
<evidence type="ECO:0000256" key="3">
    <source>
        <dbReference type="ARBA" id="ARBA00022679"/>
    </source>
</evidence>
<gene>
    <name evidence="6" type="ORF">HLQ16_16945</name>
</gene>
<dbReference type="NCBIfam" id="TIGR01426">
    <property type="entry name" value="MGT"/>
    <property type="match status" value="1"/>
</dbReference>
<dbReference type="Proteomes" id="UP000531659">
    <property type="component" value="Unassembled WGS sequence"/>
</dbReference>
<dbReference type="CDD" id="cd03784">
    <property type="entry name" value="GT1_Gtf-like"/>
    <property type="match status" value="1"/>
</dbReference>
<dbReference type="Gene3D" id="3.40.50.2000">
    <property type="entry name" value="Glycogen Phosphorylase B"/>
    <property type="match status" value="2"/>
</dbReference>
<evidence type="ECO:0000256" key="1">
    <source>
        <dbReference type="ARBA" id="ARBA00009995"/>
    </source>
</evidence>
<evidence type="ECO:0000256" key="4">
    <source>
        <dbReference type="SAM" id="MobiDB-lite"/>
    </source>
</evidence>
<keyword evidence="2" id="KW-0328">Glycosyltransferase</keyword>
<dbReference type="InterPro" id="IPR002213">
    <property type="entry name" value="UDP_glucos_trans"/>
</dbReference>
<feature type="compositionally biased region" description="Basic and acidic residues" evidence="4">
    <location>
        <begin position="65"/>
        <end position="77"/>
    </location>
</feature>
<evidence type="ECO:0000313" key="7">
    <source>
        <dbReference type="Proteomes" id="UP000531659"/>
    </source>
</evidence>
<sequence>MAKILFINLLGNGHFNPTIGLVKELMSRGEQVTYTAGEEFRDKIEKTGARFKSHTSLSSSINGHSKSDSKNSKSPMEELKEMMEEITDYVFNSKEKFDYIFYDSAFIIGSEVGRILKIPTICSITTFATNEKANIFSEVFKQYGPIIQQLVNSPVYINLAKNLKEKYDIKIPSITTAVTGTGTINVVYTSKNFQLCGESFDESYKFIGPSISGRKDELDFSLETNDKKKVIYISLGTLFNASIEFYENCFKAFGNMDVTVIMSIGKDTDINIFSAIPSNFIVRNYVSQLEVLKHTDVFITHGGMNSTNEALYYDVPLVLIPQSVDQPAVANRVAELGAGIVIEKDKITPEILNQSVVKILSDNTFRINSEKLGRSLREAGGYKKAVDEILKLK</sequence>
<dbReference type="RefSeq" id="WP_171298258.1">
    <property type="nucleotide sequence ID" value="NZ_CP087098.1"/>
</dbReference>
<dbReference type="GO" id="GO:0016758">
    <property type="term" value="F:hexosyltransferase activity"/>
    <property type="evidence" value="ECO:0007669"/>
    <property type="project" value="InterPro"/>
</dbReference>
<evidence type="ECO:0000313" key="6">
    <source>
        <dbReference type="EMBL" id="NNU77623.1"/>
    </source>
</evidence>
<dbReference type="EMBL" id="JABEYB010000014">
    <property type="protein sequence ID" value="NNU77623.1"/>
    <property type="molecule type" value="Genomic_DNA"/>
</dbReference>
<evidence type="ECO:0000256" key="2">
    <source>
        <dbReference type="ARBA" id="ARBA00022676"/>
    </source>
</evidence>
<dbReference type="InterPro" id="IPR006326">
    <property type="entry name" value="UDPGT_MGT-like"/>
</dbReference>
<comment type="caution">
    <text evidence="6">The sequence shown here is derived from an EMBL/GenBank/DDBJ whole genome shotgun (WGS) entry which is preliminary data.</text>
</comment>
<dbReference type="PANTHER" id="PTHR48043:SF145">
    <property type="entry name" value="FI06409P-RELATED"/>
    <property type="match status" value="1"/>
</dbReference>
<keyword evidence="3 6" id="KW-0808">Transferase</keyword>
<feature type="compositionally biased region" description="Polar residues" evidence="4">
    <location>
        <begin position="54"/>
        <end position="64"/>
    </location>
</feature>
<protein>
    <submittedName>
        <fullName evidence="6">Glycosyl transferase</fullName>
    </submittedName>
</protein>
<dbReference type="Pfam" id="PF06722">
    <property type="entry name" value="EryCIII-like_C"/>
    <property type="match status" value="1"/>
</dbReference>
<dbReference type="PANTHER" id="PTHR48043">
    <property type="entry name" value="EG:EG0003.4 PROTEIN-RELATED"/>
    <property type="match status" value="1"/>
</dbReference>
<name>A0A7Y3WU27_9CLOT</name>
<dbReference type="GO" id="GO:0008194">
    <property type="term" value="F:UDP-glycosyltransferase activity"/>
    <property type="evidence" value="ECO:0007669"/>
    <property type="project" value="InterPro"/>
</dbReference>
<dbReference type="InterPro" id="IPR010610">
    <property type="entry name" value="EryCIII-like_C"/>
</dbReference>
<evidence type="ECO:0000259" key="5">
    <source>
        <dbReference type="Pfam" id="PF06722"/>
    </source>
</evidence>
<feature type="domain" description="Erythromycin biosynthesis protein CIII-like C-terminal" evidence="5">
    <location>
        <begin position="250"/>
        <end position="373"/>
    </location>
</feature>
<feature type="region of interest" description="Disordered" evidence="4">
    <location>
        <begin position="51"/>
        <end position="77"/>
    </location>
</feature>
<comment type="similarity">
    <text evidence="1">Belongs to the UDP-glycosyltransferase family.</text>
</comment>
<dbReference type="FunFam" id="3.40.50.2000:FF:000072">
    <property type="entry name" value="Glycosyl transferase"/>
    <property type="match status" value="1"/>
</dbReference>
<proteinExistence type="inferred from homology"/>
<dbReference type="AlphaFoldDB" id="A0A7Y3WU27"/>
<dbReference type="SUPFAM" id="SSF53756">
    <property type="entry name" value="UDP-Glycosyltransferase/glycogen phosphorylase"/>
    <property type="match status" value="1"/>
</dbReference>